<dbReference type="Pfam" id="PF02843">
    <property type="entry name" value="GARS_C"/>
    <property type="match status" value="1"/>
</dbReference>
<name>A0A2N7PL30_9BACT</name>
<feature type="domain" description="ATP-grasp" evidence="14">
    <location>
        <begin position="108"/>
        <end position="314"/>
    </location>
</feature>
<evidence type="ECO:0000313" key="15">
    <source>
        <dbReference type="EMBL" id="PMP64217.1"/>
    </source>
</evidence>
<dbReference type="Proteomes" id="UP000235731">
    <property type="component" value="Unassembled WGS sequence"/>
</dbReference>
<dbReference type="SMART" id="SM01209">
    <property type="entry name" value="GARS_A"/>
    <property type="match status" value="1"/>
</dbReference>
<evidence type="ECO:0000256" key="1">
    <source>
        <dbReference type="ARBA" id="ARBA00001936"/>
    </source>
</evidence>
<dbReference type="PROSITE" id="PS00184">
    <property type="entry name" value="GARS"/>
    <property type="match status" value="1"/>
</dbReference>
<dbReference type="InterPro" id="IPR016185">
    <property type="entry name" value="PreATP-grasp_dom_sf"/>
</dbReference>
<keyword evidence="5 12" id="KW-0436">Ligase</keyword>
<comment type="cofactor">
    <cofactor evidence="1">
        <name>Mn(2+)</name>
        <dbReference type="ChEBI" id="CHEBI:29035"/>
    </cofactor>
</comment>
<dbReference type="Pfam" id="PF01071">
    <property type="entry name" value="GARS_A"/>
    <property type="match status" value="1"/>
</dbReference>
<sequence>MKVLVLGGGGREHALCYILSKSSKLTKLYCIPGNGGISEIAEIPEGIGINDFEKIKEFCLKEKIDLVIPGPEEPLVKGIKDFLSEAGILVFGPDKYGALLEGSKAFAKKIMEKAQVPTSQYEVFDSYEEALKFVKKRGVPIVVKADGLCAGKGVFVCQTVEEAEKALEKIFIKKIFGEAGSKVVIEEYLEGEEASYIVIADGENFKALPTSQDHKRLLDNDEGPNTGGMGAYSPAPLVNEAVRKKIEERIIAPILKTMKEEGHPYTGFLYAGLMISQGEPYVLEFNCRLGDPEAQAILPRIENDFLEMVGKALSGKLREYELKESSKACVCVVMASKGYPGSYEKGHIITGLEKVRDIKDVIVFHAGTKKEGDKFLTNGGRVLGVTALGETITEAIERAYKAVELIHFEGAHYRRDIGKKALKYL</sequence>
<evidence type="ECO:0000256" key="6">
    <source>
        <dbReference type="ARBA" id="ARBA00022741"/>
    </source>
</evidence>
<dbReference type="EC" id="6.3.4.13" evidence="4 12"/>
<dbReference type="UniPathway" id="UPA00074">
    <property type="reaction ID" value="UER00125"/>
</dbReference>
<evidence type="ECO:0000256" key="4">
    <source>
        <dbReference type="ARBA" id="ARBA00013255"/>
    </source>
</evidence>
<dbReference type="InterPro" id="IPR013815">
    <property type="entry name" value="ATP_grasp_subdomain_1"/>
</dbReference>
<dbReference type="Gene3D" id="3.90.600.10">
    <property type="entry name" value="Phosphoribosylglycinamide synthetase, C-terminal domain"/>
    <property type="match status" value="1"/>
</dbReference>
<dbReference type="PANTHER" id="PTHR43472">
    <property type="entry name" value="PHOSPHORIBOSYLAMINE--GLYCINE LIGASE"/>
    <property type="match status" value="1"/>
</dbReference>
<comment type="catalytic activity">
    <reaction evidence="12">
        <text>5-phospho-beta-D-ribosylamine + glycine + ATP = N(1)-(5-phospho-beta-D-ribosyl)glycinamide + ADP + phosphate + H(+)</text>
        <dbReference type="Rhea" id="RHEA:17453"/>
        <dbReference type="ChEBI" id="CHEBI:15378"/>
        <dbReference type="ChEBI" id="CHEBI:30616"/>
        <dbReference type="ChEBI" id="CHEBI:43474"/>
        <dbReference type="ChEBI" id="CHEBI:57305"/>
        <dbReference type="ChEBI" id="CHEBI:58681"/>
        <dbReference type="ChEBI" id="CHEBI:143788"/>
        <dbReference type="ChEBI" id="CHEBI:456216"/>
        <dbReference type="EC" id="6.3.4.13"/>
    </reaction>
</comment>
<dbReference type="NCBIfam" id="TIGR00877">
    <property type="entry name" value="purD"/>
    <property type="match status" value="1"/>
</dbReference>
<dbReference type="GO" id="GO:0046872">
    <property type="term" value="F:metal ion binding"/>
    <property type="evidence" value="ECO:0007669"/>
    <property type="project" value="InterPro"/>
</dbReference>
<dbReference type="InterPro" id="IPR037123">
    <property type="entry name" value="PRibGlycinamide_synth_C_sf"/>
</dbReference>
<evidence type="ECO:0000256" key="2">
    <source>
        <dbReference type="ARBA" id="ARBA00001946"/>
    </source>
</evidence>
<keyword evidence="8 13" id="KW-0067">ATP-binding</keyword>
<evidence type="ECO:0000313" key="16">
    <source>
        <dbReference type="Proteomes" id="UP000235731"/>
    </source>
</evidence>
<dbReference type="InterPro" id="IPR000115">
    <property type="entry name" value="PRibGlycinamide_synth"/>
</dbReference>
<dbReference type="GO" id="GO:0009113">
    <property type="term" value="P:purine nucleobase biosynthetic process"/>
    <property type="evidence" value="ECO:0007669"/>
    <property type="project" value="InterPro"/>
</dbReference>
<dbReference type="SUPFAM" id="SSF52440">
    <property type="entry name" value="PreATP-grasp domain"/>
    <property type="match status" value="1"/>
</dbReference>
<comment type="similarity">
    <text evidence="9 12">Belongs to the GARS family.</text>
</comment>
<dbReference type="AlphaFoldDB" id="A0A2N7PL30"/>
<dbReference type="SUPFAM" id="SSF56059">
    <property type="entry name" value="Glutathione synthetase ATP-binding domain-like"/>
    <property type="match status" value="1"/>
</dbReference>
<proteinExistence type="inferred from homology"/>
<dbReference type="Gene3D" id="3.30.1490.20">
    <property type="entry name" value="ATP-grasp fold, A domain"/>
    <property type="match status" value="1"/>
</dbReference>
<dbReference type="FunFam" id="3.30.1490.20:FF:000006">
    <property type="entry name" value="phosphoribosylamine--glycine ligase, chloroplastic-like"/>
    <property type="match status" value="1"/>
</dbReference>
<evidence type="ECO:0000256" key="8">
    <source>
        <dbReference type="ARBA" id="ARBA00022840"/>
    </source>
</evidence>
<evidence type="ECO:0000256" key="3">
    <source>
        <dbReference type="ARBA" id="ARBA00005174"/>
    </source>
</evidence>
<evidence type="ECO:0000256" key="13">
    <source>
        <dbReference type="PROSITE-ProRule" id="PRU00409"/>
    </source>
</evidence>
<evidence type="ECO:0000256" key="9">
    <source>
        <dbReference type="ARBA" id="ARBA00038345"/>
    </source>
</evidence>
<dbReference type="InterPro" id="IPR020561">
    <property type="entry name" value="PRibGlycinamid_synth_ATP-grasp"/>
</dbReference>
<gene>
    <name evidence="12" type="primary">purD</name>
    <name evidence="15" type="ORF">C0197_01135</name>
</gene>
<dbReference type="GO" id="GO:0005524">
    <property type="term" value="F:ATP binding"/>
    <property type="evidence" value="ECO:0007669"/>
    <property type="project" value="UniProtKB-UniRule"/>
</dbReference>
<dbReference type="Gene3D" id="3.30.470.20">
    <property type="entry name" value="ATP-grasp fold, B domain"/>
    <property type="match status" value="1"/>
</dbReference>
<keyword evidence="6 13" id="KW-0547">Nucleotide-binding</keyword>
<evidence type="ECO:0000256" key="7">
    <source>
        <dbReference type="ARBA" id="ARBA00022755"/>
    </source>
</evidence>
<dbReference type="GO" id="GO:0006189">
    <property type="term" value="P:'de novo' IMP biosynthetic process"/>
    <property type="evidence" value="ECO:0007669"/>
    <property type="project" value="UniProtKB-UniRule"/>
</dbReference>
<dbReference type="Pfam" id="PF02844">
    <property type="entry name" value="GARS_N"/>
    <property type="match status" value="1"/>
</dbReference>
<accession>A0A2N7PL30</accession>
<dbReference type="InterPro" id="IPR020559">
    <property type="entry name" value="PRibGlycinamide_synth_CS"/>
</dbReference>
<protein>
    <recommendedName>
        <fullName evidence="4 12">Phosphoribosylamine--glycine ligase</fullName>
        <ecNumber evidence="4 12">6.3.4.13</ecNumber>
    </recommendedName>
    <alternativeName>
        <fullName evidence="12">GARS</fullName>
    </alternativeName>
    <alternativeName>
        <fullName evidence="10 12">Glycinamide ribonucleotide synthetase</fullName>
    </alternativeName>
    <alternativeName>
        <fullName evidence="11 12">Phosphoribosylglycinamide synthetase</fullName>
    </alternativeName>
</protein>
<organism evidence="15 16">
    <name type="scientific">Caldimicrobium thiodismutans</name>
    <dbReference type="NCBI Taxonomy" id="1653476"/>
    <lineage>
        <taxon>Bacteria</taxon>
        <taxon>Pseudomonadati</taxon>
        <taxon>Thermodesulfobacteriota</taxon>
        <taxon>Thermodesulfobacteria</taxon>
        <taxon>Thermodesulfobacteriales</taxon>
        <taxon>Thermodesulfobacteriaceae</taxon>
        <taxon>Caldimicrobium</taxon>
    </lineage>
</organism>
<dbReference type="Gene3D" id="3.40.50.20">
    <property type="match status" value="1"/>
</dbReference>
<dbReference type="PROSITE" id="PS50975">
    <property type="entry name" value="ATP_GRASP"/>
    <property type="match status" value="1"/>
</dbReference>
<comment type="caution">
    <text evidence="15">The sequence shown here is derived from an EMBL/GenBank/DDBJ whole genome shotgun (WGS) entry which is preliminary data.</text>
</comment>
<comment type="pathway">
    <text evidence="3 12">Purine metabolism; IMP biosynthesis via de novo pathway; N(1)-(5-phospho-D-ribosyl)glycinamide from 5-phospho-alpha-D-ribose 1-diphosphate: step 2/2.</text>
</comment>
<dbReference type="HAMAP" id="MF_00138">
    <property type="entry name" value="GARS"/>
    <property type="match status" value="1"/>
</dbReference>
<evidence type="ECO:0000256" key="5">
    <source>
        <dbReference type="ARBA" id="ARBA00022598"/>
    </source>
</evidence>
<evidence type="ECO:0000259" key="14">
    <source>
        <dbReference type="PROSITE" id="PS50975"/>
    </source>
</evidence>
<dbReference type="InterPro" id="IPR011761">
    <property type="entry name" value="ATP-grasp"/>
</dbReference>
<dbReference type="SMART" id="SM01210">
    <property type="entry name" value="GARS_C"/>
    <property type="match status" value="1"/>
</dbReference>
<dbReference type="GO" id="GO:0004637">
    <property type="term" value="F:phosphoribosylamine-glycine ligase activity"/>
    <property type="evidence" value="ECO:0007669"/>
    <property type="project" value="UniProtKB-UniRule"/>
</dbReference>
<dbReference type="InterPro" id="IPR011054">
    <property type="entry name" value="Rudment_hybrid_motif"/>
</dbReference>
<reference evidence="15 16" key="1">
    <citation type="submission" date="2018-01" db="EMBL/GenBank/DDBJ databases">
        <title>Metagenomic assembled genomes from two thermal pools in the Uzon Caldera, Kamchatka, Russia.</title>
        <authorList>
            <person name="Wilkins L."/>
            <person name="Ettinger C."/>
        </authorList>
    </citation>
    <scope>NUCLEOTIDE SEQUENCE [LARGE SCALE GENOMIC DNA]</scope>
    <source>
        <strain evidence="15">ZAV-15</strain>
    </source>
</reference>
<evidence type="ECO:0000256" key="10">
    <source>
        <dbReference type="ARBA" id="ARBA00042242"/>
    </source>
</evidence>
<dbReference type="SUPFAM" id="SSF51246">
    <property type="entry name" value="Rudiment single hybrid motif"/>
    <property type="match status" value="1"/>
</dbReference>
<dbReference type="FunFam" id="3.90.600.10:FF:000001">
    <property type="entry name" value="Trifunctional purine biosynthetic protein adenosine-3"/>
    <property type="match status" value="1"/>
</dbReference>
<dbReference type="InterPro" id="IPR020560">
    <property type="entry name" value="PRibGlycinamide_synth_C-dom"/>
</dbReference>
<evidence type="ECO:0000256" key="12">
    <source>
        <dbReference type="HAMAP-Rule" id="MF_00138"/>
    </source>
</evidence>
<dbReference type="PANTHER" id="PTHR43472:SF1">
    <property type="entry name" value="PHOSPHORIBOSYLAMINE--GLYCINE LIGASE, CHLOROPLASTIC"/>
    <property type="match status" value="1"/>
</dbReference>
<dbReference type="EMBL" id="PNIE01000017">
    <property type="protein sequence ID" value="PMP64217.1"/>
    <property type="molecule type" value="Genomic_DNA"/>
</dbReference>
<keyword evidence="7 12" id="KW-0658">Purine biosynthesis</keyword>
<dbReference type="InterPro" id="IPR020562">
    <property type="entry name" value="PRibGlycinamide_synth_N"/>
</dbReference>
<evidence type="ECO:0000256" key="11">
    <source>
        <dbReference type="ARBA" id="ARBA00042864"/>
    </source>
</evidence>
<comment type="cofactor">
    <cofactor evidence="2">
        <name>Mg(2+)</name>
        <dbReference type="ChEBI" id="CHEBI:18420"/>
    </cofactor>
</comment>